<keyword evidence="4" id="KW-1185">Reference proteome</keyword>
<dbReference type="PANTHER" id="PTHR34704">
    <property type="entry name" value="ATPASE"/>
    <property type="match status" value="1"/>
</dbReference>
<dbReference type="OrthoDB" id="132045at2157"/>
<name>A0A1V0N3V7_9ARCH</name>
<dbReference type="GO" id="GO:0005524">
    <property type="term" value="F:ATP binding"/>
    <property type="evidence" value="ECO:0007669"/>
    <property type="project" value="InterPro"/>
</dbReference>
<dbReference type="AlphaFoldDB" id="A0A1V0N3V7"/>
<dbReference type="RefSeq" id="WP_081142234.1">
    <property type="nucleotide sequence ID" value="NZ_CP015363.1"/>
</dbReference>
<protein>
    <submittedName>
        <fullName evidence="3">AAA superfamily ATPase</fullName>
    </submittedName>
</protein>
<evidence type="ECO:0000259" key="2">
    <source>
        <dbReference type="Pfam" id="PF03008"/>
    </source>
</evidence>
<feature type="domain" description="DUF234" evidence="2">
    <location>
        <begin position="320"/>
        <end position="417"/>
    </location>
</feature>
<feature type="domain" description="ATPase" evidence="1">
    <location>
        <begin position="6"/>
        <end position="212"/>
    </location>
</feature>
<dbReference type="GeneID" id="31676458"/>
<reference evidence="3 4" key="1">
    <citation type="submission" date="2011-10" db="EMBL/GenBank/DDBJ databases">
        <title>Metabolic and evolutionary patterns in the extreme acidophile Ferroplasma acidiphilum.</title>
        <authorList>
            <person name="Golyshina O.V."/>
            <person name="Kozyavkin S.A."/>
            <person name="Tatusov R.L."/>
            <person name="Slesarev A.I."/>
            <person name="Golyshin P.N."/>
        </authorList>
    </citation>
    <scope>NUCLEOTIDE SEQUENCE [LARGE SCALE GENOMIC DNA]</scope>
    <source>
        <strain evidence="4">Y</strain>
    </source>
</reference>
<accession>A0A1V0N3V7</accession>
<dbReference type="Pfam" id="PF03008">
    <property type="entry name" value="DUF234"/>
    <property type="match status" value="1"/>
</dbReference>
<dbReference type="STRING" id="74969.FAD_0957"/>
<sequence>MSQQKFIDRKEELEMLGYDYSRDGSALFIIYGRRRVGKTELINQFIGKNGIYFLSTDEGDIQNIKDFQKVISNFLNDESINNGVYKDFYSFFYMLINNISFKDYVSNKKLIIGIDEFPYLIEGNKSIPSVFQKIYDLLLKDMNIMLILSGSSITMMENNVLSYKSPLYGRRSGQIKLKPLKFRYVKEFINYNFTDLCKIYFILGGIPEYLLKMDNKLTFDENILHNIINKNSTLYNEAEFLLRTELRETRNYMLILRSIAGGYRTVGEINSYTNMDKSMVSKYIDILLSLELISYEIPFGETEKFRKRLYYINDNYLKFWFRYILPNRTGIENSNYSEVARKIENDFSQFGGEQFEYLMRELIMDGILGRTFTTVSRWWGKVGNNTGKNVEEIDIVAYSDTRNEILFAECKWTNKKVSYKIIEELIRKSKWLLNKYNNSKVTYAVFSKSGFDFNSDILEKNIIAMDLNGIENALYR</sequence>
<dbReference type="InterPro" id="IPR036390">
    <property type="entry name" value="WH_DNA-bd_sf"/>
</dbReference>
<organism evidence="3 4">
    <name type="scientific">Ferroplasma acidiphilum</name>
    <dbReference type="NCBI Taxonomy" id="74969"/>
    <lineage>
        <taxon>Archaea</taxon>
        <taxon>Methanobacteriati</taxon>
        <taxon>Thermoplasmatota</taxon>
        <taxon>Thermoplasmata</taxon>
        <taxon>Thermoplasmatales</taxon>
        <taxon>Ferroplasmaceae</taxon>
        <taxon>Ferroplasma</taxon>
    </lineage>
</organism>
<gene>
    <name evidence="3" type="ORF">FAD_0957</name>
</gene>
<dbReference type="Proteomes" id="UP000192050">
    <property type="component" value="Chromosome"/>
</dbReference>
<dbReference type="InterPro" id="IPR011335">
    <property type="entry name" value="Restrct_endonuc-II-like"/>
</dbReference>
<evidence type="ECO:0000313" key="4">
    <source>
        <dbReference type="Proteomes" id="UP000192050"/>
    </source>
</evidence>
<proteinExistence type="predicted"/>
<dbReference type="PANTHER" id="PTHR34704:SF1">
    <property type="entry name" value="ATPASE"/>
    <property type="match status" value="1"/>
</dbReference>
<dbReference type="EMBL" id="CP015363">
    <property type="protein sequence ID" value="ARD84840.1"/>
    <property type="molecule type" value="Genomic_DNA"/>
</dbReference>
<evidence type="ECO:0000313" key="3">
    <source>
        <dbReference type="EMBL" id="ARD84840.1"/>
    </source>
</evidence>
<dbReference type="InterPro" id="IPR004256">
    <property type="entry name" value="DUF234"/>
</dbReference>
<dbReference type="SUPFAM" id="SSF46785">
    <property type="entry name" value="Winged helix' DNA-binding domain"/>
    <property type="match status" value="1"/>
</dbReference>
<dbReference type="SUPFAM" id="SSF52980">
    <property type="entry name" value="Restriction endonuclease-like"/>
    <property type="match status" value="1"/>
</dbReference>
<dbReference type="KEGG" id="fai:FAD_0957"/>
<dbReference type="InterPro" id="IPR011579">
    <property type="entry name" value="ATPase_dom"/>
</dbReference>
<dbReference type="SUPFAM" id="SSF52540">
    <property type="entry name" value="P-loop containing nucleoside triphosphate hydrolases"/>
    <property type="match status" value="1"/>
</dbReference>
<evidence type="ECO:0000259" key="1">
    <source>
        <dbReference type="Pfam" id="PF01637"/>
    </source>
</evidence>
<dbReference type="Gene3D" id="3.40.50.300">
    <property type="entry name" value="P-loop containing nucleotide triphosphate hydrolases"/>
    <property type="match status" value="1"/>
</dbReference>
<dbReference type="InterPro" id="IPR027417">
    <property type="entry name" value="P-loop_NTPase"/>
</dbReference>
<dbReference type="Pfam" id="PF01637">
    <property type="entry name" value="ATPase_2"/>
    <property type="match status" value="1"/>
</dbReference>